<dbReference type="InterPro" id="IPR013785">
    <property type="entry name" value="Aldolase_TIM"/>
</dbReference>
<dbReference type="PaxDb" id="195103-CPF_0923"/>
<organism evidence="1 2">
    <name type="scientific">Clostridium perfringens (strain ATCC 13124 / DSM 756 / JCM 1290 / NCIMB 6125 / NCTC 8237 / Type A)</name>
    <dbReference type="NCBI Taxonomy" id="195103"/>
    <lineage>
        <taxon>Bacteria</taxon>
        <taxon>Bacillati</taxon>
        <taxon>Bacillota</taxon>
        <taxon>Clostridia</taxon>
        <taxon>Eubacteriales</taxon>
        <taxon>Clostridiaceae</taxon>
        <taxon>Clostridium</taxon>
    </lineage>
</organism>
<dbReference type="eggNOG" id="COG0602">
    <property type="taxonomic scope" value="Bacteria"/>
</dbReference>
<evidence type="ECO:0000313" key="2">
    <source>
        <dbReference type="Proteomes" id="UP000001823"/>
    </source>
</evidence>
<evidence type="ECO:0000313" key="1">
    <source>
        <dbReference type="EMBL" id="ABG82450.1"/>
    </source>
</evidence>
<dbReference type="SUPFAM" id="SSF102114">
    <property type="entry name" value="Radical SAM enzymes"/>
    <property type="match status" value="1"/>
</dbReference>
<dbReference type="Pfam" id="PF13353">
    <property type="entry name" value="Fer4_12"/>
    <property type="match status" value="1"/>
</dbReference>
<reference evidence="1 2" key="1">
    <citation type="journal article" date="2006" name="Genome Res.">
        <title>Skewed genomic variability in strains of the toxigenic bacterial pathogen, Clostridium perfringens.</title>
        <authorList>
            <person name="Myers G.S."/>
            <person name="Rasko D.A."/>
            <person name="Cheung J.K."/>
            <person name="Ravel J."/>
            <person name="Seshadri R."/>
            <person name="Deboy R.T."/>
            <person name="Ren Q."/>
            <person name="Varga J."/>
            <person name="Awad M.M."/>
            <person name="Brinkac L.M."/>
            <person name="Daugherty S.C."/>
            <person name="Haft D.H."/>
            <person name="Dodson R.J."/>
            <person name="Madupu R."/>
            <person name="Nelson W.C."/>
            <person name="Rosovitz M.J."/>
            <person name="Sullivan S.A."/>
            <person name="Khouri H."/>
            <person name="Dimitrov G.I."/>
            <person name="Watkins K.L."/>
            <person name="Mulligan S."/>
            <person name="Benton J."/>
            <person name="Radune D."/>
            <person name="Fisher D.J."/>
            <person name="Atkins H.S."/>
            <person name="Hiscox T."/>
            <person name="Jost B.H."/>
            <person name="Billington S.J."/>
            <person name="Songer J.G."/>
            <person name="McClane B.A."/>
            <person name="Titball R.W."/>
            <person name="Rood J.I."/>
            <person name="Melville S.B."/>
            <person name="Paulsen I.T."/>
        </authorList>
    </citation>
    <scope>NUCLEOTIDE SEQUENCE [LARGE SCALE GENOMIC DNA]</scope>
    <source>
        <strain evidence="2">ATCC 13124 / DSM 756 / JCM 1290 / NCIMB 6125 / NCTC 8237 / S 107 / Type A</strain>
    </source>
</reference>
<dbReference type="Proteomes" id="UP000001823">
    <property type="component" value="Chromosome"/>
</dbReference>
<dbReference type="HOGENOM" id="CLU_1719169_0_0_9"/>
<gene>
    <name evidence="1" type="ordered locus">CPF_0923</name>
</gene>
<sequence length="152" mass="17447">MIIKTKGIVHERVEDAPFMGALISAVDCNLNCKGCFNQHLKDLPNIEMDSEDILDKVTNDPFNEGIILAGLEWSLQPKELREMVNSARKRNLKVIVYSGLSEEDFKKKFPDIYGLKGDMYFKFGKYDEKLKVNNNIQYDVKLATSNQKILKK</sequence>
<dbReference type="STRING" id="195103.CPF_0923"/>
<accession>A0A0H2YPM0</accession>
<dbReference type="EMBL" id="CP000246">
    <property type="protein sequence ID" value="ABG82450.1"/>
    <property type="molecule type" value="Genomic_DNA"/>
</dbReference>
<protein>
    <submittedName>
        <fullName evidence="1">Conserved domain protein</fullName>
    </submittedName>
</protein>
<dbReference type="InterPro" id="IPR058240">
    <property type="entry name" value="rSAM_sf"/>
</dbReference>
<name>A0A0H2YPM0_CLOP1</name>
<dbReference type="Gene3D" id="3.20.20.70">
    <property type="entry name" value="Aldolase class I"/>
    <property type="match status" value="1"/>
</dbReference>
<dbReference type="RefSeq" id="WP_011590444.1">
    <property type="nucleotide sequence ID" value="NC_008261.1"/>
</dbReference>
<keyword evidence="2" id="KW-1185">Reference proteome</keyword>
<dbReference type="KEGG" id="cpf:CPF_0923"/>
<dbReference type="AlphaFoldDB" id="A0A0H2YPM0"/>
<proteinExistence type="predicted"/>